<dbReference type="EMBL" id="CADCTC010000296">
    <property type="protein sequence ID" value="CAA9301732.1"/>
    <property type="molecule type" value="Genomic_DNA"/>
</dbReference>
<gene>
    <name evidence="2" type="ORF">AVDCRST_MAG77-5724</name>
</gene>
<dbReference type="InterPro" id="IPR012093">
    <property type="entry name" value="Pirin"/>
</dbReference>
<dbReference type="Gene3D" id="2.60.120.10">
    <property type="entry name" value="Jelly Rolls"/>
    <property type="match status" value="1"/>
</dbReference>
<organism evidence="2">
    <name type="scientific">uncultured Chloroflexota bacterium</name>
    <dbReference type="NCBI Taxonomy" id="166587"/>
    <lineage>
        <taxon>Bacteria</taxon>
        <taxon>Bacillati</taxon>
        <taxon>Chloroflexota</taxon>
        <taxon>environmental samples</taxon>
    </lineage>
</organism>
<name>A0A6J4KCE6_9CHLR</name>
<protein>
    <recommendedName>
        <fullName evidence="1">Quercetin 2,3-dioxygenase C-terminal cupin domain-containing protein</fullName>
    </recommendedName>
</protein>
<reference evidence="2" key="1">
    <citation type="submission" date="2020-02" db="EMBL/GenBank/DDBJ databases">
        <authorList>
            <person name="Meier V. D."/>
        </authorList>
    </citation>
    <scope>NUCLEOTIDE SEQUENCE</scope>
    <source>
        <strain evidence="2">AVDCRST_MAG77</strain>
    </source>
</reference>
<dbReference type="PANTHER" id="PTHR43212:SF3">
    <property type="entry name" value="QUERCETIN 2,3-DIOXYGENASE"/>
    <property type="match status" value="1"/>
</dbReference>
<dbReference type="AlphaFoldDB" id="A0A6J4KCE6"/>
<accession>A0A6J4KCE6</accession>
<proteinExistence type="predicted"/>
<feature type="domain" description="Quercetin 2,3-dioxygenase C-terminal cupin" evidence="1">
    <location>
        <begin position="40"/>
        <end position="123"/>
    </location>
</feature>
<evidence type="ECO:0000313" key="2">
    <source>
        <dbReference type="EMBL" id="CAA9301732.1"/>
    </source>
</evidence>
<dbReference type="CDD" id="cd20311">
    <property type="entry name" value="cupin_Yhhw_C"/>
    <property type="match status" value="1"/>
</dbReference>
<dbReference type="Pfam" id="PF17954">
    <property type="entry name" value="Pirin_C_2"/>
    <property type="match status" value="1"/>
</dbReference>
<dbReference type="InterPro" id="IPR041602">
    <property type="entry name" value="Quercetinase_C"/>
</dbReference>
<dbReference type="InterPro" id="IPR011051">
    <property type="entry name" value="RmlC_Cupin_sf"/>
</dbReference>
<dbReference type="PANTHER" id="PTHR43212">
    <property type="entry name" value="QUERCETIN 2,3-DIOXYGENASE"/>
    <property type="match status" value="1"/>
</dbReference>
<sequence length="124" mass="13426">MSGVAPNLDRSVAGPARSIPIYQEGRYKEEERVGRWRVACSGDRRNGSVAIRNDVDILVSQLGPGQTLTHTLRRGRGTWLHVAADAVELNGGALKEGDGAAMEDEGELSIVARETAELVLFDLR</sequence>
<dbReference type="SUPFAM" id="SSF51182">
    <property type="entry name" value="RmlC-like cupins"/>
    <property type="match status" value="1"/>
</dbReference>
<dbReference type="InterPro" id="IPR014710">
    <property type="entry name" value="RmlC-like_jellyroll"/>
</dbReference>
<evidence type="ECO:0000259" key="1">
    <source>
        <dbReference type="Pfam" id="PF17954"/>
    </source>
</evidence>